<evidence type="ECO:0000313" key="4">
    <source>
        <dbReference type="Proteomes" id="UP001175097"/>
    </source>
</evidence>
<accession>A0ABT8JUY0</accession>
<dbReference type="EMBL" id="JAROCC010000010">
    <property type="protein sequence ID" value="MDN4608356.1"/>
    <property type="molecule type" value="Genomic_DNA"/>
</dbReference>
<evidence type="ECO:0000256" key="1">
    <source>
        <dbReference type="ARBA" id="ARBA00006547"/>
    </source>
</evidence>
<dbReference type="SUPFAM" id="SSF54001">
    <property type="entry name" value="Cysteine proteinases"/>
    <property type="match status" value="1"/>
</dbReference>
<evidence type="ECO:0000313" key="3">
    <source>
        <dbReference type="EMBL" id="MDN4608356.1"/>
    </source>
</evidence>
<comment type="caution">
    <text evidence="3">The sequence shown here is derived from an EMBL/GenBank/DDBJ whole genome shotgun (WGS) entry which is preliminary data.</text>
</comment>
<keyword evidence="4" id="KW-1185">Reference proteome</keyword>
<dbReference type="RefSeq" id="WP_301244339.1">
    <property type="nucleotide sequence ID" value="NZ_JAROCC010000010.1"/>
</dbReference>
<dbReference type="InterPro" id="IPR001447">
    <property type="entry name" value="Arylamine_N-AcTrfase"/>
</dbReference>
<dbReference type="Gene3D" id="3.30.2140.20">
    <property type="match status" value="1"/>
</dbReference>
<evidence type="ECO:0000256" key="2">
    <source>
        <dbReference type="RuleBase" id="RU003452"/>
    </source>
</evidence>
<organism evidence="3 4">
    <name type="scientific">Sporosarcina highlanderae</name>
    <dbReference type="NCBI Taxonomy" id="3035916"/>
    <lineage>
        <taxon>Bacteria</taxon>
        <taxon>Bacillati</taxon>
        <taxon>Bacillota</taxon>
        <taxon>Bacilli</taxon>
        <taxon>Bacillales</taxon>
        <taxon>Caryophanaceae</taxon>
        <taxon>Sporosarcina</taxon>
    </lineage>
</organism>
<dbReference type="PRINTS" id="PR01543">
    <property type="entry name" value="ANATRNSFRASE"/>
</dbReference>
<reference evidence="3" key="1">
    <citation type="submission" date="2023-03" db="EMBL/GenBank/DDBJ databases">
        <title>MT1 and MT2 Draft Genomes of Novel Species.</title>
        <authorList>
            <person name="Venkateswaran K."/>
        </authorList>
    </citation>
    <scope>NUCLEOTIDE SEQUENCE</scope>
    <source>
        <strain evidence="3">F6_3S_P_2</strain>
    </source>
</reference>
<dbReference type="Proteomes" id="UP001175097">
    <property type="component" value="Unassembled WGS sequence"/>
</dbReference>
<dbReference type="PANTHER" id="PTHR11786:SF0">
    <property type="entry name" value="ARYLAMINE N-ACETYLTRANSFERASE 4-RELATED"/>
    <property type="match status" value="1"/>
</dbReference>
<name>A0ABT8JUY0_9BACL</name>
<sequence>MDVDKYLMRFNATHLTFPSTENLKELQFLHMRKVPFENLDVIRKVPIYLNLNTIYEKIVTKMRGGYCYELNGLFHWLLVELGYDASLVAATVYRPNGKWAKPDTHAAILVHLEETYLVDVGFGDSTILPIPLNGDLCTDMGGSYAVKQFDDSTLVLTRTRNDESRMIYKFPTAPKRLEDFHEGCVFNQVSADSTFTHVDIITMATERGRISLYDDELSTYENGNKTSRHLGPSEKVAVIKDLFGIEVK</sequence>
<proteinExistence type="inferred from homology"/>
<protein>
    <submittedName>
        <fullName evidence="3">Arylamine N-acetyltransferase</fullName>
    </submittedName>
</protein>
<dbReference type="Pfam" id="PF00797">
    <property type="entry name" value="Acetyltransf_2"/>
    <property type="match status" value="1"/>
</dbReference>
<comment type="similarity">
    <text evidence="1 2">Belongs to the arylamine N-acetyltransferase family.</text>
</comment>
<dbReference type="InterPro" id="IPR038765">
    <property type="entry name" value="Papain-like_cys_pep_sf"/>
</dbReference>
<dbReference type="InterPro" id="IPR053710">
    <property type="entry name" value="Arylamine_NAT_domain_sf"/>
</dbReference>
<dbReference type="PANTHER" id="PTHR11786">
    <property type="entry name" value="N-HYDROXYARYLAMINE O-ACETYLTRANSFERASE"/>
    <property type="match status" value="1"/>
</dbReference>
<gene>
    <name evidence="3" type="ORF">P5G49_12840</name>
</gene>